<gene>
    <name evidence="1" type="ordered locus">KOX_15360</name>
</gene>
<evidence type="ECO:0000313" key="1">
    <source>
        <dbReference type="EMBL" id="AEX04796.1"/>
    </source>
</evidence>
<dbReference type="RefSeq" id="WP_014228547.1">
    <property type="nucleotide sequence ID" value="NC_016612.1"/>
</dbReference>
<organism evidence="1 2">
    <name type="scientific">Klebsiella michiganensis (strain ATCC 8724 / DSM 4798 / JCM 20051 / NBRC 3318 / NRRL B-199 / KCTC 1686 / BUCSAV 143 / CCM 1901)</name>
    <dbReference type="NCBI Taxonomy" id="1006551"/>
    <lineage>
        <taxon>Bacteria</taxon>
        <taxon>Pseudomonadati</taxon>
        <taxon>Pseudomonadota</taxon>
        <taxon>Gammaproteobacteria</taxon>
        <taxon>Enterobacterales</taxon>
        <taxon>Enterobacteriaceae</taxon>
        <taxon>Klebsiella/Raoultella group</taxon>
        <taxon>Klebsiella</taxon>
    </lineage>
</organism>
<dbReference type="HOGENOM" id="CLU_151834_0_0_6"/>
<proteinExistence type="predicted"/>
<dbReference type="EMBL" id="CP003218">
    <property type="protein sequence ID" value="AEX04796.1"/>
    <property type="molecule type" value="Genomic_DNA"/>
</dbReference>
<dbReference type="Gene3D" id="1.10.3600.10">
    <property type="entry name" value="Putative bacterial toxin ydaT"/>
    <property type="match status" value="1"/>
</dbReference>
<dbReference type="InterPro" id="IPR037042">
    <property type="entry name" value="YdaT-like_sf"/>
</dbReference>
<dbReference type="Pfam" id="PF06254">
    <property type="entry name" value="YdaT_toxin"/>
    <property type="match status" value="1"/>
</dbReference>
<dbReference type="AlphaFoldDB" id="A0A0H3H652"/>
<sequence>MKIRHERIREAMNAWALYPGGRKTPVSAIVDAYFSMGMTAPELYDDSHPDALSRNIQKIYRWVESDSPASIEKIAQLLPAIERAMPPLLLARVRSYYSETFRELLHRKQRVDDEMEALFGAMIAISDRIADGGSSGNTLIH</sequence>
<dbReference type="Proteomes" id="UP000007843">
    <property type="component" value="Chromosome"/>
</dbReference>
<name>A0A0H3H652_KLEM8</name>
<dbReference type="InterPro" id="IPR009364">
    <property type="entry name" value="YdaT-like"/>
</dbReference>
<reference evidence="1 2" key="1">
    <citation type="journal article" date="2012" name="J. Bacteriol.">
        <title>Complete genome sequence of Klebsiella oxytoca KCTC 1686, used in production of 2,3-butanediol.</title>
        <authorList>
            <person name="Shin S.H."/>
            <person name="Kim S."/>
            <person name="Kim J.Y."/>
            <person name="Lee S."/>
            <person name="Um Y."/>
            <person name="Oh M.K."/>
            <person name="Kim Y.R."/>
            <person name="Lee J."/>
            <person name="Yang K.S."/>
        </authorList>
    </citation>
    <scope>NUCLEOTIDE SEQUENCE [LARGE SCALE GENOMIC DNA]</scope>
    <source>
        <strain evidence="2">ATCC 8724 / DSM 4798 / JCM 20051 / NBRC 3318 / NRRL B-199 / KCTC 1686</strain>
    </source>
</reference>
<accession>A0A0H3H652</accession>
<protein>
    <submittedName>
        <fullName evidence="1">Uncharacterized protein</fullName>
    </submittedName>
</protein>
<dbReference type="PATRIC" id="fig|1006551.4.peg.3089"/>
<dbReference type="KEGG" id="kox:KOX_15360"/>
<evidence type="ECO:0000313" key="2">
    <source>
        <dbReference type="Proteomes" id="UP000007843"/>
    </source>
</evidence>